<keyword evidence="3" id="KW-1185">Reference proteome</keyword>
<proteinExistence type="predicted"/>
<name>A0A8J9YDQ2_9NEOP</name>
<sequence>MQANYPKKLPLTYWDPVHINYPVRKFPAFESSSETIGRQWRPPPEVLTGLKKHSSEENEYSRDYEVTNELTKSQTALDFTYKIPEITRFNKHTSGNQNYPPSKKLTDRTPAHTAHGTSEMKDSFTEPVSHSRLVTNKDQFKHPASLRLELPEVEPFENEIETIYTTHDGFEKYLDPYLTTNKLCHRPFTSEQLSRPSNTKDIFTYYTYSDTPWVRSPKPRIDEWRLPLSKFKSVYDKEKFKSEFREIRTHNQTHWVPRALLTETRDKYVQQTSRPESQIRNYEEEVRSYYQRSLGSLQTNIQQQDSSLKHFYKTESSSLGSGRLISSVIDQYVERNKRLNSKSAKSV</sequence>
<feature type="non-terminal residue" evidence="2">
    <location>
        <position position="347"/>
    </location>
</feature>
<dbReference type="OrthoDB" id="958254at2759"/>
<dbReference type="Proteomes" id="UP000838878">
    <property type="component" value="Chromosome 6"/>
</dbReference>
<evidence type="ECO:0000313" key="3">
    <source>
        <dbReference type="Proteomes" id="UP000838878"/>
    </source>
</evidence>
<feature type="region of interest" description="Disordered" evidence="1">
    <location>
        <begin position="91"/>
        <end position="128"/>
    </location>
</feature>
<evidence type="ECO:0000313" key="2">
    <source>
        <dbReference type="EMBL" id="CAH0726959.1"/>
    </source>
</evidence>
<reference evidence="2" key="1">
    <citation type="submission" date="2021-12" db="EMBL/GenBank/DDBJ databases">
        <authorList>
            <person name="Martin H S."/>
        </authorList>
    </citation>
    <scope>NUCLEOTIDE SEQUENCE</scope>
</reference>
<dbReference type="PANTHER" id="PTHR37404:SF1">
    <property type="entry name" value="HCG1796489"/>
    <property type="match status" value="1"/>
</dbReference>
<dbReference type="InterPro" id="IPR053347">
    <property type="entry name" value="Axonemal_MT_stabilizer"/>
</dbReference>
<organism evidence="2 3">
    <name type="scientific">Brenthis ino</name>
    <name type="common">lesser marbled fritillary</name>
    <dbReference type="NCBI Taxonomy" id="405034"/>
    <lineage>
        <taxon>Eukaryota</taxon>
        <taxon>Metazoa</taxon>
        <taxon>Ecdysozoa</taxon>
        <taxon>Arthropoda</taxon>
        <taxon>Hexapoda</taxon>
        <taxon>Insecta</taxon>
        <taxon>Pterygota</taxon>
        <taxon>Neoptera</taxon>
        <taxon>Endopterygota</taxon>
        <taxon>Lepidoptera</taxon>
        <taxon>Glossata</taxon>
        <taxon>Ditrysia</taxon>
        <taxon>Papilionoidea</taxon>
        <taxon>Nymphalidae</taxon>
        <taxon>Heliconiinae</taxon>
        <taxon>Argynnini</taxon>
        <taxon>Brenthis</taxon>
    </lineage>
</organism>
<protein>
    <submittedName>
        <fullName evidence="2">Uncharacterized protein</fullName>
    </submittedName>
</protein>
<evidence type="ECO:0000256" key="1">
    <source>
        <dbReference type="SAM" id="MobiDB-lite"/>
    </source>
</evidence>
<dbReference type="PANTHER" id="PTHR37404">
    <property type="entry name" value="HCG1796489"/>
    <property type="match status" value="1"/>
</dbReference>
<dbReference type="EMBL" id="OV170226">
    <property type="protein sequence ID" value="CAH0726959.1"/>
    <property type="molecule type" value="Genomic_DNA"/>
</dbReference>
<accession>A0A8J9YDQ2</accession>
<dbReference type="AlphaFoldDB" id="A0A8J9YDQ2"/>
<gene>
    <name evidence="2" type="ORF">BINO364_LOCUS12360</name>
</gene>